<dbReference type="Proteomes" id="UP000419743">
    <property type="component" value="Unassembled WGS sequence"/>
</dbReference>
<evidence type="ECO:0000259" key="3">
    <source>
        <dbReference type="Pfam" id="PF09851"/>
    </source>
</evidence>
<name>A0A7M4DSL0_9MICO</name>
<keyword evidence="2" id="KW-0472">Membrane</keyword>
<evidence type="ECO:0000256" key="1">
    <source>
        <dbReference type="SAM" id="MobiDB-lite"/>
    </source>
</evidence>
<comment type="caution">
    <text evidence="4">The sequence shown here is derived from an EMBL/GenBank/DDBJ whole genome shotgun (WGS) entry which is preliminary data.</text>
</comment>
<accession>A0A7M4DSL0</accession>
<keyword evidence="5" id="KW-1185">Reference proteome</keyword>
<proteinExistence type="predicted"/>
<evidence type="ECO:0000313" key="5">
    <source>
        <dbReference type="Proteomes" id="UP000419743"/>
    </source>
</evidence>
<dbReference type="Pfam" id="PF09851">
    <property type="entry name" value="SHOCT"/>
    <property type="match status" value="1"/>
</dbReference>
<feature type="transmembrane region" description="Helical" evidence="2">
    <location>
        <begin position="6"/>
        <end position="29"/>
    </location>
</feature>
<dbReference type="InterPro" id="IPR018649">
    <property type="entry name" value="SHOCT"/>
</dbReference>
<dbReference type="AlphaFoldDB" id="A0A7M4DSL0"/>
<protein>
    <recommendedName>
        <fullName evidence="3">SHOCT domain-containing protein</fullName>
    </recommendedName>
</protein>
<keyword evidence="2" id="KW-0812">Transmembrane</keyword>
<organism evidence="4 5">
    <name type="scientific">Occultella aeris</name>
    <dbReference type="NCBI Taxonomy" id="2761496"/>
    <lineage>
        <taxon>Bacteria</taxon>
        <taxon>Bacillati</taxon>
        <taxon>Actinomycetota</taxon>
        <taxon>Actinomycetes</taxon>
        <taxon>Micrococcales</taxon>
        <taxon>Ruaniaceae</taxon>
        <taxon>Occultella</taxon>
    </lineage>
</organism>
<feature type="domain" description="SHOCT" evidence="3">
    <location>
        <begin position="65"/>
        <end position="91"/>
    </location>
</feature>
<reference evidence="4 5" key="1">
    <citation type="submission" date="2019-11" db="EMBL/GenBank/DDBJ databases">
        <authorList>
            <person name="Criscuolo A."/>
        </authorList>
    </citation>
    <scope>NUCLEOTIDE SEQUENCE [LARGE SCALE GENOMIC DNA]</scope>
    <source>
        <strain evidence="4">CIP111667</strain>
    </source>
</reference>
<evidence type="ECO:0000256" key="2">
    <source>
        <dbReference type="SAM" id="Phobius"/>
    </source>
</evidence>
<gene>
    <name evidence="4" type="ORF">HALOF300_05158</name>
</gene>
<evidence type="ECO:0000313" key="4">
    <source>
        <dbReference type="EMBL" id="VZO40454.1"/>
    </source>
</evidence>
<keyword evidence="2" id="KW-1133">Transmembrane helix</keyword>
<dbReference type="EMBL" id="CACRYJ010000070">
    <property type="protein sequence ID" value="VZO40454.1"/>
    <property type="molecule type" value="Genomic_DNA"/>
</dbReference>
<feature type="region of interest" description="Disordered" evidence="1">
    <location>
        <begin position="33"/>
        <end position="58"/>
    </location>
</feature>
<dbReference type="RefSeq" id="WP_156743721.1">
    <property type="nucleotide sequence ID" value="NZ_CACRYJ010000070.1"/>
</dbReference>
<sequence>MRLQVWHLFVLMMFIAVVAVVAVIIIAAVRSSQRGTPPAVGTGRQATGLYPTPSPGPIDPEKRLAALRELAQMRKDGLLTEDEYQAEVRRLG</sequence>